<sequence length="146" mass="16052">MSESGNEPCPSVDWDAGIGILTLRADAAGAHAQRATVTFHSRVWISLDDHARPITVDLLDVPDVVARAVPRARRGHDDEPVKRGGIEWLLDPDSDWVWIPLGAGPDRTRLVREGRVEVLLAGDQPLRVRVWVPVSGATDRDGAWTR</sequence>
<proteinExistence type="predicted"/>
<evidence type="ECO:0000313" key="1">
    <source>
        <dbReference type="EMBL" id="QHA04452.1"/>
    </source>
</evidence>
<dbReference type="EMBL" id="CP047020">
    <property type="protein sequence ID" value="QHA04452.1"/>
    <property type="molecule type" value="Genomic_DNA"/>
</dbReference>
<reference evidence="1 2" key="1">
    <citation type="submission" date="2019-12" db="EMBL/GenBank/DDBJ databases">
        <title>Streptomyces sp. strain T44 isolated from rhizosphere soil of Broussonetia papyrifera.</title>
        <authorList>
            <person name="Mo P."/>
        </authorList>
    </citation>
    <scope>NUCLEOTIDE SEQUENCE [LARGE SCALE GENOMIC DNA]</scope>
    <source>
        <strain evidence="1 2">T44</strain>
    </source>
</reference>
<keyword evidence="2" id="KW-1185">Reference proteome</keyword>
<accession>A0A6I6MYP2</accession>
<dbReference type="RefSeq" id="WP_158920173.1">
    <property type="nucleotide sequence ID" value="NZ_CP047020.1"/>
</dbReference>
<evidence type="ECO:0000313" key="2">
    <source>
        <dbReference type="Proteomes" id="UP000436138"/>
    </source>
</evidence>
<dbReference type="Proteomes" id="UP000436138">
    <property type="component" value="Chromosome"/>
</dbReference>
<organism evidence="1 2">
    <name type="scientific">Streptomyces broussonetiae</name>
    <dbReference type="NCBI Taxonomy" id="2686304"/>
    <lineage>
        <taxon>Bacteria</taxon>
        <taxon>Bacillati</taxon>
        <taxon>Actinomycetota</taxon>
        <taxon>Actinomycetes</taxon>
        <taxon>Kitasatosporales</taxon>
        <taxon>Streptomycetaceae</taxon>
        <taxon>Streptomyces</taxon>
    </lineage>
</organism>
<protein>
    <submittedName>
        <fullName evidence="1">Uncharacterized protein</fullName>
    </submittedName>
</protein>
<gene>
    <name evidence="1" type="ORF">GQF42_15205</name>
</gene>
<name>A0A6I6MYP2_9ACTN</name>
<dbReference type="AlphaFoldDB" id="A0A6I6MYP2"/>
<dbReference type="KEGG" id="sbro:GQF42_15205"/>